<dbReference type="PROSITE" id="PS51669">
    <property type="entry name" value="4FE4S_MOW_BIS_MGD"/>
    <property type="match status" value="1"/>
</dbReference>
<dbReference type="GO" id="GO:0016491">
    <property type="term" value="F:oxidoreductase activity"/>
    <property type="evidence" value="ECO:0007669"/>
    <property type="project" value="InterPro"/>
</dbReference>
<dbReference type="SUPFAM" id="SSF53706">
    <property type="entry name" value="Formate dehydrogenase/DMSO reductase, domains 1-3"/>
    <property type="match status" value="1"/>
</dbReference>
<evidence type="ECO:0000256" key="3">
    <source>
        <dbReference type="ARBA" id="ARBA00023014"/>
    </source>
</evidence>
<evidence type="ECO:0000256" key="1">
    <source>
        <dbReference type="ARBA" id="ARBA00022723"/>
    </source>
</evidence>
<dbReference type="SMART" id="SM00926">
    <property type="entry name" value="Molybdop_Fe4S4"/>
    <property type="match status" value="1"/>
</dbReference>
<organism evidence="5 6">
    <name type="scientific">Mycolicibacterium pulveris</name>
    <name type="common">Mycobacterium pulveris</name>
    <dbReference type="NCBI Taxonomy" id="36813"/>
    <lineage>
        <taxon>Bacteria</taxon>
        <taxon>Bacillati</taxon>
        <taxon>Actinomycetota</taxon>
        <taxon>Actinomycetes</taxon>
        <taxon>Mycobacteriales</taxon>
        <taxon>Mycobacteriaceae</taxon>
        <taxon>Mycolicibacterium</taxon>
    </lineage>
</organism>
<keyword evidence="3" id="KW-0411">Iron-sulfur</keyword>
<dbReference type="AlphaFoldDB" id="A0A7I7UI78"/>
<reference evidence="5 6" key="1">
    <citation type="journal article" date="2019" name="Emerg. Microbes Infect.">
        <title>Comprehensive subspecies identification of 175 nontuberculous mycobacteria species based on 7547 genomic profiles.</title>
        <authorList>
            <person name="Matsumoto Y."/>
            <person name="Kinjo T."/>
            <person name="Motooka D."/>
            <person name="Nabeya D."/>
            <person name="Jung N."/>
            <person name="Uechi K."/>
            <person name="Horii T."/>
            <person name="Iida T."/>
            <person name="Fujita J."/>
            <person name="Nakamura S."/>
        </authorList>
    </citation>
    <scope>NUCLEOTIDE SEQUENCE [LARGE SCALE GENOMIC DNA]</scope>
    <source>
        <strain evidence="5 6">JCM 6370</strain>
    </source>
</reference>
<dbReference type="GO" id="GO:0051536">
    <property type="term" value="F:iron-sulfur cluster binding"/>
    <property type="evidence" value="ECO:0007669"/>
    <property type="project" value="UniProtKB-KW"/>
</dbReference>
<name>A0A7I7UI78_MYCPV</name>
<keyword evidence="2" id="KW-0408">Iron</keyword>
<dbReference type="Gene3D" id="2.20.25.90">
    <property type="entry name" value="ADC-like domains"/>
    <property type="match status" value="1"/>
</dbReference>
<accession>A0A7I7UI78</accession>
<dbReference type="EMBL" id="AP022599">
    <property type="protein sequence ID" value="BBY81072.1"/>
    <property type="molecule type" value="Genomic_DNA"/>
</dbReference>
<evidence type="ECO:0000313" key="6">
    <source>
        <dbReference type="Proteomes" id="UP000467252"/>
    </source>
</evidence>
<evidence type="ECO:0000313" key="5">
    <source>
        <dbReference type="EMBL" id="BBY81072.1"/>
    </source>
</evidence>
<keyword evidence="6" id="KW-1185">Reference proteome</keyword>
<protein>
    <recommendedName>
        <fullName evidence="4">4Fe-4S Mo/W bis-MGD-type domain-containing protein</fullName>
    </recommendedName>
</protein>
<gene>
    <name evidence="5" type="ORF">MPUL_22300</name>
</gene>
<dbReference type="InterPro" id="IPR006963">
    <property type="entry name" value="Mopterin_OxRdtase_4Fe-4S_dom"/>
</dbReference>
<sequence length="93" mass="9668">MTAELSRPVAGVGEDGRHLYTCPLCEAMCGLEIQVEGGRVAGIRGNRDDTWSRGHLCPKGVNTNVLSPPTFFDEPSGNGALNGIPVTVSAAAT</sequence>
<dbReference type="GO" id="GO:0046872">
    <property type="term" value="F:metal ion binding"/>
    <property type="evidence" value="ECO:0007669"/>
    <property type="project" value="UniProtKB-KW"/>
</dbReference>
<proteinExistence type="predicted"/>
<evidence type="ECO:0000256" key="2">
    <source>
        <dbReference type="ARBA" id="ARBA00023004"/>
    </source>
</evidence>
<dbReference type="Proteomes" id="UP000467252">
    <property type="component" value="Chromosome"/>
</dbReference>
<feature type="domain" description="4Fe-4S Mo/W bis-MGD-type" evidence="4">
    <location>
        <begin position="15"/>
        <end position="71"/>
    </location>
</feature>
<dbReference type="Pfam" id="PF04879">
    <property type="entry name" value="Molybdop_Fe4S4"/>
    <property type="match status" value="1"/>
</dbReference>
<keyword evidence="1" id="KW-0479">Metal-binding</keyword>
<evidence type="ECO:0000259" key="4">
    <source>
        <dbReference type="PROSITE" id="PS51669"/>
    </source>
</evidence>